<dbReference type="RefSeq" id="WP_367436118.1">
    <property type="nucleotide sequence ID" value="NZ_CP108413.1"/>
</dbReference>
<dbReference type="Gene3D" id="1.25.40.10">
    <property type="entry name" value="Tetratricopeptide repeat domain"/>
    <property type="match status" value="1"/>
</dbReference>
<accession>A0ABW7RMF3</accession>
<name>A0ABW7RMF3_9ACTN</name>
<keyword evidence="2" id="KW-1185">Reference proteome</keyword>
<dbReference type="SUPFAM" id="SSF48452">
    <property type="entry name" value="TPR-like"/>
    <property type="match status" value="1"/>
</dbReference>
<organism evidence="1 2">
    <name type="scientific">Streptomyces celluloflavus</name>
    <dbReference type="NCBI Taxonomy" id="58344"/>
    <lineage>
        <taxon>Bacteria</taxon>
        <taxon>Bacillati</taxon>
        <taxon>Actinomycetota</taxon>
        <taxon>Actinomycetes</taxon>
        <taxon>Kitasatosporales</taxon>
        <taxon>Streptomycetaceae</taxon>
        <taxon>Streptomyces</taxon>
    </lineage>
</organism>
<comment type="caution">
    <text evidence="1">The sequence shown here is derived from an EMBL/GenBank/DDBJ whole genome shotgun (WGS) entry which is preliminary data.</text>
</comment>
<dbReference type="EMBL" id="JBIRGH010000024">
    <property type="protein sequence ID" value="MFH8588494.1"/>
    <property type="molecule type" value="Genomic_DNA"/>
</dbReference>
<sequence>MTRWQERDWHPNTDLGRLLEASGASRDALALRVNELTWQAGIRTQYTNTSVTNWVKRGMIPRPPTPACIAAALGERLRRPVSVADIGMSEPRGGNPDVGLDFPRESADAVRGVTEFWRHVDRRAFLNRSFAVGAFAVPVTRWLAVPADAATDHRGTRRVGREDLDQLWQAVEDARLADSRFGGGNWKSSSVATCLREYATPLLQDTYTEETGKALFRATAELTRQIGWSAFDAGHHGAAQRHFIQALRLARAAGDVQVGAYVLTTMSLATFLRGHPSEAVDMAEGAYERAKNLPGGAKVLSFAKLAQARAHARAGEANEATAALVLSENLLDQARPDSHPAWMNYYTHERLATDATEIYRDLGRSRDALAWTRQADAMPADRYTRAVGIRLAVEASVHLQNDDLDQGLAVADRSMRLLSRVRSARAHGYVHDLTTLLAPQQRDKRVAAFIEHANQSLPAAS</sequence>
<reference evidence="1 2" key="1">
    <citation type="submission" date="2024-10" db="EMBL/GenBank/DDBJ databases">
        <title>The Natural Products Discovery Center: Release of the First 8490 Sequenced Strains for Exploring Actinobacteria Biosynthetic Diversity.</title>
        <authorList>
            <person name="Kalkreuter E."/>
            <person name="Kautsar S.A."/>
            <person name="Yang D."/>
            <person name="Bader C.D."/>
            <person name="Teijaro C.N."/>
            <person name="Fluegel L."/>
            <person name="Davis C.M."/>
            <person name="Simpson J.R."/>
            <person name="Lauterbach L."/>
            <person name="Steele A.D."/>
            <person name="Gui C."/>
            <person name="Meng S."/>
            <person name="Li G."/>
            <person name="Viehrig K."/>
            <person name="Ye F."/>
            <person name="Su P."/>
            <person name="Kiefer A.F."/>
            <person name="Nichols A."/>
            <person name="Cepeda A.J."/>
            <person name="Yan W."/>
            <person name="Fan B."/>
            <person name="Jiang Y."/>
            <person name="Adhikari A."/>
            <person name="Zheng C.-J."/>
            <person name="Schuster L."/>
            <person name="Cowan T.M."/>
            <person name="Smanski M.J."/>
            <person name="Chevrette M.G."/>
            <person name="De Carvalho L.P.S."/>
            <person name="Shen B."/>
        </authorList>
    </citation>
    <scope>NUCLEOTIDE SEQUENCE [LARGE SCALE GENOMIC DNA]</scope>
    <source>
        <strain evidence="1 2">NPDC018013</strain>
    </source>
</reference>
<proteinExistence type="predicted"/>
<evidence type="ECO:0000313" key="2">
    <source>
        <dbReference type="Proteomes" id="UP001610990"/>
    </source>
</evidence>
<dbReference type="Proteomes" id="UP001610990">
    <property type="component" value="Unassembled WGS sequence"/>
</dbReference>
<evidence type="ECO:0000313" key="1">
    <source>
        <dbReference type="EMBL" id="MFH8588494.1"/>
    </source>
</evidence>
<dbReference type="InterPro" id="IPR011990">
    <property type="entry name" value="TPR-like_helical_dom_sf"/>
</dbReference>
<protein>
    <submittedName>
        <fullName evidence="1">Sporulation associated protein</fullName>
    </submittedName>
</protein>
<gene>
    <name evidence="1" type="ORF">ACH4GP_29575</name>
</gene>